<evidence type="ECO:0000256" key="1">
    <source>
        <dbReference type="SAM" id="MobiDB-lite"/>
    </source>
</evidence>
<dbReference type="RefSeq" id="WP_193911102.1">
    <property type="nucleotide sequence ID" value="NZ_JADEXG010000068.1"/>
</dbReference>
<reference evidence="3" key="1">
    <citation type="submission" date="2020-10" db="EMBL/GenBank/DDBJ databases">
        <authorList>
            <person name="Castelo-Branco R."/>
            <person name="Eusebio N."/>
            <person name="Adriana R."/>
            <person name="Vieira A."/>
            <person name="Brugerolle De Fraissinette N."/>
            <person name="Rezende De Castro R."/>
            <person name="Schneider M.P."/>
            <person name="Vasconcelos V."/>
            <person name="Leao P.N."/>
        </authorList>
    </citation>
    <scope>NUCLEOTIDE SEQUENCE</scope>
    <source>
        <strain evidence="3">LEGE 07310</strain>
    </source>
</reference>
<dbReference type="Proteomes" id="UP000636505">
    <property type="component" value="Unassembled WGS sequence"/>
</dbReference>
<evidence type="ECO:0008006" key="5">
    <source>
        <dbReference type="Google" id="ProtNLM"/>
    </source>
</evidence>
<protein>
    <recommendedName>
        <fullName evidence="5">Lipoprotein</fullName>
    </recommendedName>
</protein>
<feature type="region of interest" description="Disordered" evidence="1">
    <location>
        <begin position="29"/>
        <end position="70"/>
    </location>
</feature>
<feature type="chain" id="PRO_5035296544" description="Lipoprotein" evidence="2">
    <location>
        <begin position="30"/>
        <end position="241"/>
    </location>
</feature>
<comment type="caution">
    <text evidence="3">The sequence shown here is derived from an EMBL/GenBank/DDBJ whole genome shotgun (WGS) entry which is preliminary data.</text>
</comment>
<accession>A0A8J7DDE4</accession>
<dbReference type="AlphaFoldDB" id="A0A8J7DDE4"/>
<proteinExistence type="predicted"/>
<sequence>MKIQLRHSLYSLSLAAAVAVNGCSLTPNADVPADRSQPTADSPTVAVSPGSGPETQLKKAPPSTVPSVLGDKLSLRQDNGSERFFQLKPSGAKFIDNANGDLTQLILDENQNVQIRDAQNQTVGYVIAQGETWQIQPPQRSKALFTLEPQTDGGFRLERSSGTALYQIRPIDQGYAITAADKQLLYTVTTQNGKTALKNPRGETLFSTQAEMSPIAIATFGFDAITPAQQAALAYAVNLGR</sequence>
<evidence type="ECO:0000313" key="3">
    <source>
        <dbReference type="EMBL" id="MBE9079792.1"/>
    </source>
</evidence>
<dbReference type="EMBL" id="JADEXG010000068">
    <property type="protein sequence ID" value="MBE9079792.1"/>
    <property type="molecule type" value="Genomic_DNA"/>
</dbReference>
<keyword evidence="4" id="KW-1185">Reference proteome</keyword>
<gene>
    <name evidence="3" type="ORF">IQ241_21270</name>
</gene>
<evidence type="ECO:0000313" key="4">
    <source>
        <dbReference type="Proteomes" id="UP000636505"/>
    </source>
</evidence>
<feature type="signal peptide" evidence="2">
    <location>
        <begin position="1"/>
        <end position="29"/>
    </location>
</feature>
<evidence type="ECO:0000256" key="2">
    <source>
        <dbReference type="SAM" id="SignalP"/>
    </source>
</evidence>
<name>A0A8J7DDE4_9CYAN</name>
<keyword evidence="2" id="KW-0732">Signal</keyword>
<organism evidence="3 4">
    <name type="scientific">Vasconcelosia minhoensis LEGE 07310</name>
    <dbReference type="NCBI Taxonomy" id="915328"/>
    <lineage>
        <taxon>Bacteria</taxon>
        <taxon>Bacillati</taxon>
        <taxon>Cyanobacteriota</taxon>
        <taxon>Cyanophyceae</taxon>
        <taxon>Nodosilineales</taxon>
        <taxon>Cymatolegaceae</taxon>
        <taxon>Vasconcelosia</taxon>
        <taxon>Vasconcelosia minhoensis</taxon>
    </lineage>
</organism>